<evidence type="ECO:0008006" key="3">
    <source>
        <dbReference type="Google" id="ProtNLM"/>
    </source>
</evidence>
<organism evidence="1 2">
    <name type="scientific">Syntrophus gentianae</name>
    <dbReference type="NCBI Taxonomy" id="43775"/>
    <lineage>
        <taxon>Bacteria</taxon>
        <taxon>Pseudomonadati</taxon>
        <taxon>Thermodesulfobacteriota</taxon>
        <taxon>Syntrophia</taxon>
        <taxon>Syntrophales</taxon>
        <taxon>Syntrophaceae</taxon>
        <taxon>Syntrophus</taxon>
    </lineage>
</organism>
<gene>
    <name evidence="1" type="ORF">SAMN04489760_12524</name>
</gene>
<evidence type="ECO:0000313" key="1">
    <source>
        <dbReference type="EMBL" id="SEM59731.1"/>
    </source>
</evidence>
<dbReference type="Proteomes" id="UP000198744">
    <property type="component" value="Unassembled WGS sequence"/>
</dbReference>
<dbReference type="STRING" id="43775.SAMN04489760_12524"/>
<dbReference type="EMBL" id="FOBS01000025">
    <property type="protein sequence ID" value="SEM59731.1"/>
    <property type="molecule type" value="Genomic_DNA"/>
</dbReference>
<evidence type="ECO:0000313" key="2">
    <source>
        <dbReference type="Proteomes" id="UP000198744"/>
    </source>
</evidence>
<dbReference type="OrthoDB" id="5432048at2"/>
<name>A0A1H7ZNA3_9BACT</name>
<keyword evidence="2" id="KW-1185">Reference proteome</keyword>
<dbReference type="RefSeq" id="WP_093884288.1">
    <property type="nucleotide sequence ID" value="NZ_FOBS01000025.1"/>
</dbReference>
<proteinExistence type="predicted"/>
<protein>
    <recommendedName>
        <fullName evidence="3">SCP-2 sterol transfer family protein</fullName>
    </recommendedName>
</protein>
<accession>A0A1H7ZNA3</accession>
<sequence length="144" mass="16377">MPDNDILQATLKKFSDCLTSEFAEDFLQLLLGLMSIVFLLNPDFRKNIEGFSGRYQFKSRNGCIHVAALFEDNRLKVREGEIPNPNITVYFKDGKALMNYLLTPKPDILGSILRQEVSLDGNFNYLCKFAFMAKRLQLMATGAL</sequence>
<dbReference type="AlphaFoldDB" id="A0A1H7ZNA3"/>
<reference evidence="1 2" key="1">
    <citation type="submission" date="2016-10" db="EMBL/GenBank/DDBJ databases">
        <authorList>
            <person name="de Groot N.N."/>
        </authorList>
    </citation>
    <scope>NUCLEOTIDE SEQUENCE [LARGE SCALE GENOMIC DNA]</scope>
    <source>
        <strain evidence="1 2">DSM 8423</strain>
    </source>
</reference>